<dbReference type="GeneID" id="14013890"/>
<dbReference type="KEGG" id="vg:14013890"/>
<comment type="subcellular location">
    <subcellularLocation>
        <location evidence="1">Virion</location>
    </subcellularLocation>
</comment>
<sequence>MPLTRIDSAFLDLDAIGGIDFDVQSGVPTFSVDAVNHRVGIGTDSPTTKLEVIGDITVSKQNAFIELKDPDTADANYRLRNQGGSFSIYDVTNNQVKIAATAGYVTIYPNLNANNGLDVMGTITGDGNLDIADGIRHYGDTNTSISFPAADTITAETGGTERLRITSGGNIGINNTTPDTVLDVNSDGTAGIIQLTGARPSDSNNAFFSGRSSRGTIASPTTLVTNDIIATFQGKAHDGSNYLQAGRVRFGVDSISTGNLSSNLQFMLSNNGEFEALRITSDGDVGIGVADPDVYSLGGNNRYAAIKASAGYTVLNLVDSNNSGSYLQFGNSSVRRGSLQFLSNSDFVITSNASNSGTTLTERLRIKSAGRIGIETDDPTERLTVHGTNNDTTPILGLRSGNSQTTINNGAQIAFGFNGTNHYQHFIHTRHNASNNNNAIDFYVCDGTQQNTVTSGSIHTLSMVSGKVGIGVTNPQGTVHISSGTSGDATLILEADTDNSNDADNPYIVFRQDGGVNASAIGHGVNSGVDGNVLTIANSISNGSITFATGATNGYANATERLRINSDGKINVGGSAGAVGTKFNILNGSDNQNILGITGADESSEYAAIGVSGGNAVFTGGGAGTTSTGIIFRTAASGAETERVRITSDGSVGIGTVSAEHQLTVFNNGYTGVTIKSSRTNATSNIGGLDFKTQNTTVARIQSFVDGSIRFRNTSSLLDRLRITPTGNVGIGVIDPECKLQVGGDLQVGDSNNPGTFINVVGAGVGQNFGIRFGGGSNNPESKFSILGNTNDGHMRFRFGGTEKFRIRSDGKFGFGTGGNIDERGHIETASGNCRLKLQTGNTAVAGFVLQTSAKRFDIQAQNNFFQLYDSTVGTDRIRIDSDGDVGVGIADPQERLHVARIVMITGNTPQIRLNANDSDASDGDRTMLGQATGNGNFVTTAVDNDTILRGTSTGNLLFGVGTSEKFRITSSGNVGIGTNNPASKLSNSATAVSDGTQSVGSNGLNWKTSNSNAYIAGFENQSTGNGALFRVGDDNSARKILHAMNGSGSTVFLARGDGNVGLGTNSPGGKLHVESAATTAGWQIRTDSVGLSNESGFYRDASDHYEVVIRNGLGGLSYVKNDGGASTANLRFNVQGGERLTILSSGNVGIGTNNPVYPLHVQESAYFRRGIQVAVLSSNELQSRSPINSGFYNVDNTTTANGWPFTGWAHLLANTHSNTTNYYSQQFASSFYNQELYFRNTNNGSTTTTQSWGQVMHTNSALKPVFAESSGVTDAYSRYWYPGGEYYVSVHGITAPGDANNMIEQGYYHIANNTSNNPTSAYGYLNVHRHAGSQYSLQHFIVSSDTGRQWMRASYPDGSQSSGRNWYQWYSYGALERENTFTNRQHIIGPSSTSTFTGLHPNTSNNRAQFVLHSNYSDLVISSSQNNNNHGSTLSFVTQNPSNTADYNKFVINKGNYGTRNQFLEFGFIDNEYTNPHDYVNSTNTAVTIDGNNKRLGIGPGARTPGYPLDVRFAGDSGIHASSSNSHCSLFLNASTGNGSYIRMSAGGNQKFWIATDGSGHLNFRPNAGGTTIRMQNGGKLDAFAGIYVSGASLTLANTELDFTTANHKYIDFYTNNGNTVNFRMPNNSNVFHTGIQMVKAGAVNLYHNNTVKFYTTSTGTFTNGIQGSSDARLKTNVITVPNALDKVRAMRGVKFNWIEDGRADYGVIAQEAETVVPELVGDHETKKLTQAGSLKKRPDDSDYITTTEKGFSYMSMVGILIEAIKEQQATIDSLTARIDALENP</sequence>
<evidence type="ECO:0000313" key="5">
    <source>
        <dbReference type="Proteomes" id="UP000007178"/>
    </source>
</evidence>
<evidence type="ECO:0000313" key="4">
    <source>
        <dbReference type="EMBL" id="AEZ65686.1"/>
    </source>
</evidence>
<protein>
    <submittedName>
        <fullName evidence="4">Virion structural protein and packaging</fullName>
    </submittedName>
</protein>
<dbReference type="RefSeq" id="YP_007006099.1">
    <property type="nucleotide sequence ID" value="NC_019516.2"/>
</dbReference>
<dbReference type="PROSITE" id="PS51688">
    <property type="entry name" value="ICA"/>
    <property type="match status" value="1"/>
</dbReference>
<reference evidence="4 5" key="1">
    <citation type="journal article" date="2012" name="Proc. Natl. Acad. Sci. U.S.A.">
        <title>A novel lineage of myoviruses infecting cyanobacteria is widespread in the oceans.</title>
        <authorList>
            <person name="Sabehi G."/>
            <person name="Shaulov L."/>
            <person name="Silver D.H."/>
            <person name="Yanai I."/>
            <person name="Harel A."/>
            <person name="Lindell D."/>
        </authorList>
    </citation>
    <scope>NUCLEOTIDE SEQUENCE [LARGE SCALE GENOMIC DNA]</scope>
</reference>
<organism evidence="4 5">
    <name type="scientific">Cyanophage S-TIM5</name>
    <dbReference type="NCBI Taxonomy" id="1137745"/>
    <lineage>
        <taxon>Viruses</taxon>
        <taxon>Duplodnaviria</taxon>
        <taxon>Heunggongvirae</taxon>
        <taxon>Uroviricota</taxon>
        <taxon>Caudoviricetes</taxon>
        <taxon>Aurunvirus</taxon>
        <taxon>Aurunvirus STIM5</taxon>
    </lineage>
</organism>
<name>H6WFW1_9CAUD</name>
<dbReference type="Proteomes" id="UP000007178">
    <property type="component" value="Segment"/>
</dbReference>
<keyword evidence="2" id="KW-0946">Virion</keyword>
<dbReference type="Pfam" id="PF13884">
    <property type="entry name" value="Peptidase_S74"/>
    <property type="match status" value="1"/>
</dbReference>
<proteinExistence type="predicted"/>
<dbReference type="InterPro" id="IPR030392">
    <property type="entry name" value="S74_ICA"/>
</dbReference>
<accession>H6WFW1</accession>
<feature type="domain" description="Peptidase S74" evidence="3">
    <location>
        <begin position="1671"/>
        <end position="1780"/>
    </location>
</feature>
<dbReference type="CDD" id="cd19958">
    <property type="entry name" value="pyocin_knob"/>
    <property type="match status" value="1"/>
</dbReference>
<keyword evidence="5" id="KW-1185">Reference proteome</keyword>
<keyword evidence="2" id="KW-1227">Viral tail protein</keyword>
<evidence type="ECO:0000256" key="1">
    <source>
        <dbReference type="ARBA" id="ARBA00004328"/>
    </source>
</evidence>
<dbReference type="EMBL" id="JQ245707">
    <property type="protein sequence ID" value="AEZ65686.1"/>
    <property type="molecule type" value="Genomic_DNA"/>
</dbReference>
<evidence type="ECO:0000259" key="3">
    <source>
        <dbReference type="PROSITE" id="PS51688"/>
    </source>
</evidence>
<evidence type="ECO:0000256" key="2">
    <source>
        <dbReference type="ARBA" id="ARBA00022732"/>
    </source>
</evidence>
<dbReference type="GO" id="GO:0098015">
    <property type="term" value="C:virus tail"/>
    <property type="evidence" value="ECO:0007669"/>
    <property type="project" value="UniProtKB-KW"/>
</dbReference>